<dbReference type="Gene3D" id="1.10.510.10">
    <property type="entry name" value="Transferase(Phosphotransferase) domain 1"/>
    <property type="match status" value="1"/>
</dbReference>
<protein>
    <submittedName>
        <fullName evidence="1">Uncharacterized protein</fullName>
    </submittedName>
</protein>
<evidence type="ECO:0000313" key="2">
    <source>
        <dbReference type="Proteomes" id="UP000694541"/>
    </source>
</evidence>
<dbReference type="AlphaFoldDB" id="A0A8B9S1G9"/>
<reference evidence="1" key="1">
    <citation type="submission" date="2025-08" db="UniProtKB">
        <authorList>
            <consortium name="Ensembl"/>
        </authorList>
    </citation>
    <scope>IDENTIFICATION</scope>
</reference>
<accession>A0A8B9S1G9</accession>
<dbReference type="Ensembl" id="ENSANIT00000027260.1">
    <property type="protein sequence ID" value="ENSANIP00000026390.1"/>
    <property type="gene ID" value="ENSANIG00000017706.1"/>
</dbReference>
<dbReference type="Proteomes" id="UP000694541">
    <property type="component" value="Unplaced"/>
</dbReference>
<name>A0A8B9S1G9_9AVES</name>
<dbReference type="InterPro" id="IPR011009">
    <property type="entry name" value="Kinase-like_dom_sf"/>
</dbReference>
<proteinExistence type="predicted"/>
<reference evidence="1" key="2">
    <citation type="submission" date="2025-09" db="UniProtKB">
        <authorList>
            <consortium name="Ensembl"/>
        </authorList>
    </citation>
    <scope>IDENTIFICATION</scope>
</reference>
<keyword evidence="2" id="KW-1185">Reference proteome</keyword>
<sequence>FTKLYEYCCYFKLSYVNHAEDLASKLLQCFPKNRLSAQAALSHEYFSDLPPRLWELTDSEYNHLRID</sequence>
<organism evidence="1 2">
    <name type="scientific">Accipiter nisus</name>
    <name type="common">Eurasian sparrowhawk</name>
    <dbReference type="NCBI Taxonomy" id="211598"/>
    <lineage>
        <taxon>Eukaryota</taxon>
        <taxon>Metazoa</taxon>
        <taxon>Chordata</taxon>
        <taxon>Craniata</taxon>
        <taxon>Vertebrata</taxon>
        <taxon>Euteleostomi</taxon>
        <taxon>Archelosauria</taxon>
        <taxon>Archosauria</taxon>
        <taxon>Dinosauria</taxon>
        <taxon>Saurischia</taxon>
        <taxon>Theropoda</taxon>
        <taxon>Coelurosauria</taxon>
        <taxon>Aves</taxon>
        <taxon>Neognathae</taxon>
        <taxon>Neoaves</taxon>
        <taxon>Telluraves</taxon>
        <taxon>Accipitrimorphae</taxon>
        <taxon>Accipitriformes</taxon>
        <taxon>Accipitridae</taxon>
        <taxon>Accipitrinae</taxon>
        <taxon>Accipiter</taxon>
    </lineage>
</organism>
<dbReference type="SUPFAM" id="SSF56112">
    <property type="entry name" value="Protein kinase-like (PK-like)"/>
    <property type="match status" value="1"/>
</dbReference>
<evidence type="ECO:0000313" key="1">
    <source>
        <dbReference type="Ensembl" id="ENSANIP00000026390.1"/>
    </source>
</evidence>